<evidence type="ECO:0000256" key="5">
    <source>
        <dbReference type="SAM" id="MobiDB-lite"/>
    </source>
</evidence>
<dbReference type="InterPro" id="IPR036388">
    <property type="entry name" value="WH-like_DNA-bd_sf"/>
</dbReference>
<organism evidence="8">
    <name type="scientific">Streptomyces sp. NBC_00119</name>
    <dbReference type="NCBI Taxonomy" id="2975659"/>
    <lineage>
        <taxon>Bacteria</taxon>
        <taxon>Bacillati</taxon>
        <taxon>Actinomycetota</taxon>
        <taxon>Actinomycetes</taxon>
        <taxon>Kitasatosporales</taxon>
        <taxon>Streptomycetaceae</taxon>
        <taxon>Streptomyces</taxon>
    </lineage>
</organism>
<gene>
    <name evidence="8" type="ORF">OHU69_43330</name>
</gene>
<dbReference type="NCBIfam" id="TIGR02937">
    <property type="entry name" value="sigma70-ECF"/>
    <property type="match status" value="1"/>
</dbReference>
<evidence type="ECO:0000259" key="7">
    <source>
        <dbReference type="Pfam" id="PF08281"/>
    </source>
</evidence>
<feature type="region of interest" description="Disordered" evidence="5">
    <location>
        <begin position="169"/>
        <end position="203"/>
    </location>
</feature>
<reference evidence="8" key="1">
    <citation type="submission" date="2022-10" db="EMBL/GenBank/DDBJ databases">
        <title>The complete genomes of actinobacterial strains from the NBC collection.</title>
        <authorList>
            <person name="Joergensen T.S."/>
            <person name="Alvarez Arevalo M."/>
            <person name="Sterndorff E.B."/>
            <person name="Faurdal D."/>
            <person name="Vuksanovic O."/>
            <person name="Mourched A.-S."/>
            <person name="Charusanti P."/>
            <person name="Shaw S."/>
            <person name="Blin K."/>
            <person name="Weber T."/>
        </authorList>
    </citation>
    <scope>NUCLEOTIDE SEQUENCE</scope>
    <source>
        <strain evidence="8">NBC_00119</strain>
    </source>
</reference>
<dbReference type="AlphaFoldDB" id="A0AAU1UH27"/>
<keyword evidence="4" id="KW-0804">Transcription</keyword>
<evidence type="ECO:0000256" key="4">
    <source>
        <dbReference type="ARBA" id="ARBA00023163"/>
    </source>
</evidence>
<dbReference type="InterPro" id="IPR039425">
    <property type="entry name" value="RNA_pol_sigma-70-like"/>
</dbReference>
<name>A0AAU1UH27_9ACTN</name>
<dbReference type="CDD" id="cd06171">
    <property type="entry name" value="Sigma70_r4"/>
    <property type="match status" value="1"/>
</dbReference>
<dbReference type="InterPro" id="IPR013249">
    <property type="entry name" value="RNA_pol_sigma70_r4_t2"/>
</dbReference>
<dbReference type="InterPro" id="IPR013325">
    <property type="entry name" value="RNA_pol_sigma_r2"/>
</dbReference>
<evidence type="ECO:0000259" key="6">
    <source>
        <dbReference type="Pfam" id="PF04542"/>
    </source>
</evidence>
<dbReference type="SUPFAM" id="SSF88659">
    <property type="entry name" value="Sigma3 and sigma4 domains of RNA polymerase sigma factors"/>
    <property type="match status" value="1"/>
</dbReference>
<dbReference type="Gene3D" id="1.10.1740.10">
    <property type="match status" value="1"/>
</dbReference>
<dbReference type="Pfam" id="PF04542">
    <property type="entry name" value="Sigma70_r2"/>
    <property type="match status" value="1"/>
</dbReference>
<protein>
    <submittedName>
        <fullName evidence="8">RNA polymerase sigma factor</fullName>
    </submittedName>
</protein>
<keyword evidence="2" id="KW-0805">Transcription regulation</keyword>
<evidence type="ECO:0000256" key="1">
    <source>
        <dbReference type="ARBA" id="ARBA00010641"/>
    </source>
</evidence>
<dbReference type="GO" id="GO:0003677">
    <property type="term" value="F:DNA binding"/>
    <property type="evidence" value="ECO:0007669"/>
    <property type="project" value="InterPro"/>
</dbReference>
<sequence length="203" mass="22857">MRARIRAGDREAFADLYEEYARAIYNHALRLTGDWSLAEEIMSDTFLTAWATRERLDPDADAPLGPWLYGIATNKAHNARRGLRRRLAFLARQPAVPYVDDFSEETAGRIDDARQLVRIHSSLAELRRPERDVIALCVWAGLDYAQAAEALGVPVGTVRSRLSRARAKLRRLSQQETPEPRSGRGEVSSEAAFAALPLREETR</sequence>
<evidence type="ECO:0000256" key="3">
    <source>
        <dbReference type="ARBA" id="ARBA00023082"/>
    </source>
</evidence>
<feature type="domain" description="RNA polymerase sigma-70 region 2" evidence="6">
    <location>
        <begin position="16"/>
        <end position="85"/>
    </location>
</feature>
<dbReference type="InterPro" id="IPR014284">
    <property type="entry name" value="RNA_pol_sigma-70_dom"/>
</dbReference>
<dbReference type="InterPro" id="IPR013324">
    <property type="entry name" value="RNA_pol_sigma_r3/r4-like"/>
</dbReference>
<evidence type="ECO:0000313" key="8">
    <source>
        <dbReference type="EMBL" id="WTS17282.1"/>
    </source>
</evidence>
<dbReference type="InterPro" id="IPR007627">
    <property type="entry name" value="RNA_pol_sigma70_r2"/>
</dbReference>
<feature type="domain" description="RNA polymerase sigma factor 70 region 4 type 2" evidence="7">
    <location>
        <begin position="117"/>
        <end position="169"/>
    </location>
</feature>
<dbReference type="Pfam" id="PF08281">
    <property type="entry name" value="Sigma70_r4_2"/>
    <property type="match status" value="1"/>
</dbReference>
<accession>A0AAU1UH27</accession>
<dbReference type="GO" id="GO:0006352">
    <property type="term" value="P:DNA-templated transcription initiation"/>
    <property type="evidence" value="ECO:0007669"/>
    <property type="project" value="InterPro"/>
</dbReference>
<proteinExistence type="inferred from homology"/>
<dbReference type="PANTHER" id="PTHR43133">
    <property type="entry name" value="RNA POLYMERASE ECF-TYPE SIGMA FACTO"/>
    <property type="match status" value="1"/>
</dbReference>
<dbReference type="Gene3D" id="1.10.10.10">
    <property type="entry name" value="Winged helix-like DNA-binding domain superfamily/Winged helix DNA-binding domain"/>
    <property type="match status" value="1"/>
</dbReference>
<dbReference type="GO" id="GO:0016987">
    <property type="term" value="F:sigma factor activity"/>
    <property type="evidence" value="ECO:0007669"/>
    <property type="project" value="UniProtKB-KW"/>
</dbReference>
<comment type="similarity">
    <text evidence="1">Belongs to the sigma-70 factor family. ECF subfamily.</text>
</comment>
<dbReference type="PANTHER" id="PTHR43133:SF25">
    <property type="entry name" value="RNA POLYMERASE SIGMA FACTOR RFAY-RELATED"/>
    <property type="match status" value="1"/>
</dbReference>
<keyword evidence="3" id="KW-0731">Sigma factor</keyword>
<dbReference type="SUPFAM" id="SSF88946">
    <property type="entry name" value="Sigma2 domain of RNA polymerase sigma factors"/>
    <property type="match status" value="1"/>
</dbReference>
<evidence type="ECO:0000256" key="2">
    <source>
        <dbReference type="ARBA" id="ARBA00023015"/>
    </source>
</evidence>
<dbReference type="EMBL" id="CP108195">
    <property type="protein sequence ID" value="WTS17282.1"/>
    <property type="molecule type" value="Genomic_DNA"/>
</dbReference>